<evidence type="ECO:0000259" key="5">
    <source>
        <dbReference type="PROSITE" id="PS50931"/>
    </source>
</evidence>
<dbReference type="PROSITE" id="PS50931">
    <property type="entry name" value="HTH_LYSR"/>
    <property type="match status" value="1"/>
</dbReference>
<dbReference type="PANTHER" id="PTHR30537:SF1">
    <property type="entry name" value="HTH-TYPE TRANSCRIPTIONAL REGULATOR PGRR"/>
    <property type="match status" value="1"/>
</dbReference>
<dbReference type="Pfam" id="PF00126">
    <property type="entry name" value="HTH_1"/>
    <property type="match status" value="1"/>
</dbReference>
<dbReference type="Gene3D" id="3.40.190.290">
    <property type="match status" value="1"/>
</dbReference>
<protein>
    <submittedName>
        <fullName evidence="6">LysR family transcriptional regulator</fullName>
    </submittedName>
</protein>
<keyword evidence="7" id="KW-1185">Reference proteome</keyword>
<dbReference type="SUPFAM" id="SSF46785">
    <property type="entry name" value="Winged helix' DNA-binding domain"/>
    <property type="match status" value="1"/>
</dbReference>
<dbReference type="GO" id="GO:0006351">
    <property type="term" value="P:DNA-templated transcription"/>
    <property type="evidence" value="ECO:0007669"/>
    <property type="project" value="TreeGrafter"/>
</dbReference>
<reference evidence="6 7" key="1">
    <citation type="submission" date="2018-03" db="EMBL/GenBank/DDBJ databases">
        <title>The draft genome of Sphingosinicella sp. GL-C-18.</title>
        <authorList>
            <person name="Liu L."/>
            <person name="Li L."/>
            <person name="Liang L."/>
            <person name="Zhang X."/>
            <person name="Wang T."/>
        </authorList>
    </citation>
    <scope>NUCLEOTIDE SEQUENCE [LARGE SCALE GENOMIC DNA]</scope>
    <source>
        <strain evidence="6 7">GL-C-18</strain>
    </source>
</reference>
<evidence type="ECO:0000256" key="3">
    <source>
        <dbReference type="ARBA" id="ARBA00023125"/>
    </source>
</evidence>
<name>A0A2P7QY79_9SPHN</name>
<dbReference type="InterPro" id="IPR036388">
    <property type="entry name" value="WH-like_DNA-bd_sf"/>
</dbReference>
<dbReference type="InterPro" id="IPR036390">
    <property type="entry name" value="WH_DNA-bd_sf"/>
</dbReference>
<dbReference type="GO" id="GO:0003700">
    <property type="term" value="F:DNA-binding transcription factor activity"/>
    <property type="evidence" value="ECO:0007669"/>
    <property type="project" value="InterPro"/>
</dbReference>
<evidence type="ECO:0000256" key="2">
    <source>
        <dbReference type="ARBA" id="ARBA00023015"/>
    </source>
</evidence>
<dbReference type="Gene3D" id="1.10.10.10">
    <property type="entry name" value="Winged helix-like DNA-binding domain superfamily/Winged helix DNA-binding domain"/>
    <property type="match status" value="1"/>
</dbReference>
<keyword evidence="2" id="KW-0805">Transcription regulation</keyword>
<dbReference type="RefSeq" id="WP_106510922.1">
    <property type="nucleotide sequence ID" value="NZ_PXYI01000001.1"/>
</dbReference>
<dbReference type="SUPFAM" id="SSF53850">
    <property type="entry name" value="Periplasmic binding protein-like II"/>
    <property type="match status" value="1"/>
</dbReference>
<proteinExistence type="inferred from homology"/>
<gene>
    <name evidence="6" type="ORF">C7I55_00330</name>
</gene>
<comment type="similarity">
    <text evidence="1">Belongs to the LysR transcriptional regulatory family.</text>
</comment>
<dbReference type="Proteomes" id="UP000241167">
    <property type="component" value="Unassembled WGS sequence"/>
</dbReference>
<dbReference type="InterPro" id="IPR005119">
    <property type="entry name" value="LysR_subst-bd"/>
</dbReference>
<dbReference type="EMBL" id="PXYI01000001">
    <property type="protein sequence ID" value="PSJ42905.1"/>
    <property type="molecule type" value="Genomic_DNA"/>
</dbReference>
<evidence type="ECO:0000313" key="7">
    <source>
        <dbReference type="Proteomes" id="UP000241167"/>
    </source>
</evidence>
<feature type="domain" description="HTH lysR-type" evidence="5">
    <location>
        <begin position="17"/>
        <end position="74"/>
    </location>
</feature>
<evidence type="ECO:0000256" key="1">
    <source>
        <dbReference type="ARBA" id="ARBA00009437"/>
    </source>
</evidence>
<keyword evidence="4" id="KW-0804">Transcription</keyword>
<dbReference type="FunFam" id="1.10.10.10:FF:000001">
    <property type="entry name" value="LysR family transcriptional regulator"/>
    <property type="match status" value="1"/>
</dbReference>
<keyword evidence="3" id="KW-0238">DNA-binding</keyword>
<dbReference type="InterPro" id="IPR058163">
    <property type="entry name" value="LysR-type_TF_proteobact-type"/>
</dbReference>
<dbReference type="OrthoDB" id="9813056at2"/>
<dbReference type="InterPro" id="IPR000847">
    <property type="entry name" value="LysR_HTH_N"/>
</dbReference>
<dbReference type="AlphaFoldDB" id="A0A2P7QY79"/>
<dbReference type="GO" id="GO:0043565">
    <property type="term" value="F:sequence-specific DNA binding"/>
    <property type="evidence" value="ECO:0007669"/>
    <property type="project" value="TreeGrafter"/>
</dbReference>
<sequence length="331" mass="35860">MTQTLPSAGTRRAIRATDFNQLCALAKVARSGSFSAAAAELGVSRSNLSQMIRDLEERLALPLLQRTTRSVRATSACEVLLAGFEPALLQMQAAVEAAKLSAGIPAGRIRLHVQRLAYELHVQPNLASFIDLYPEVELDVAVDDAPVDIVASGFDAGIRFTDMLDQDAIAIRLGRSMHHLTVASPDYLAKFGAPETPEDLHRHRCLVSRLPGRHGIYEWRYQRSGKRIAPRLAQSVVVSDCHAAAEGAVAGVGIAYWVEPALTDRLKTGALIPLLADWQTPAADFSLFFPARHRRSKAMQLFAKHLIERSRRDVDGNGAGRAGGGITNSAA</sequence>
<evidence type="ECO:0000256" key="4">
    <source>
        <dbReference type="ARBA" id="ARBA00023163"/>
    </source>
</evidence>
<dbReference type="Pfam" id="PF03466">
    <property type="entry name" value="LysR_substrate"/>
    <property type="match status" value="1"/>
</dbReference>
<comment type="caution">
    <text evidence="6">The sequence shown here is derived from an EMBL/GenBank/DDBJ whole genome shotgun (WGS) entry which is preliminary data.</text>
</comment>
<dbReference type="PANTHER" id="PTHR30537">
    <property type="entry name" value="HTH-TYPE TRANSCRIPTIONAL REGULATOR"/>
    <property type="match status" value="1"/>
</dbReference>
<organism evidence="6 7">
    <name type="scientific">Allosphingosinicella deserti</name>
    <dbReference type="NCBI Taxonomy" id="2116704"/>
    <lineage>
        <taxon>Bacteria</taxon>
        <taxon>Pseudomonadati</taxon>
        <taxon>Pseudomonadota</taxon>
        <taxon>Alphaproteobacteria</taxon>
        <taxon>Sphingomonadales</taxon>
        <taxon>Sphingomonadaceae</taxon>
        <taxon>Allosphingosinicella</taxon>
    </lineage>
</organism>
<accession>A0A2P7QY79</accession>
<evidence type="ECO:0000313" key="6">
    <source>
        <dbReference type="EMBL" id="PSJ42905.1"/>
    </source>
</evidence>